<feature type="domain" description="SBP-type" evidence="5">
    <location>
        <begin position="21"/>
        <end position="69"/>
    </location>
</feature>
<dbReference type="PANTHER" id="PTHR31251:SF106">
    <property type="entry name" value="SQUAMOSA PROMOTER-BINDING-LIKE PROTEIN 4"/>
    <property type="match status" value="1"/>
</dbReference>
<evidence type="ECO:0000313" key="6">
    <source>
        <dbReference type="EMBL" id="OMO85412.1"/>
    </source>
</evidence>
<dbReference type="OrthoDB" id="514967at2759"/>
<dbReference type="GO" id="GO:0008270">
    <property type="term" value="F:zinc ion binding"/>
    <property type="evidence" value="ECO:0007669"/>
    <property type="project" value="UniProtKB-KW"/>
</dbReference>
<feature type="non-terminal residue" evidence="6">
    <location>
        <position position="69"/>
    </location>
</feature>
<dbReference type="Proteomes" id="UP000188268">
    <property type="component" value="Unassembled WGS sequence"/>
</dbReference>
<dbReference type="InterPro" id="IPR036893">
    <property type="entry name" value="SBP_sf"/>
</dbReference>
<proteinExistence type="predicted"/>
<accession>A0A1R3IS62</accession>
<dbReference type="PROSITE" id="PS51141">
    <property type="entry name" value="ZF_SBP"/>
    <property type="match status" value="1"/>
</dbReference>
<dbReference type="Gene3D" id="4.10.1100.10">
    <property type="entry name" value="Transcription factor, SBP-box domain"/>
    <property type="match status" value="1"/>
</dbReference>
<evidence type="ECO:0000256" key="3">
    <source>
        <dbReference type="ARBA" id="ARBA00022833"/>
    </source>
</evidence>
<protein>
    <submittedName>
        <fullName evidence="6">Transcription factor, SBP-box</fullName>
    </submittedName>
</protein>
<evidence type="ECO:0000313" key="7">
    <source>
        <dbReference type="Proteomes" id="UP000188268"/>
    </source>
</evidence>
<dbReference type="PANTHER" id="PTHR31251">
    <property type="entry name" value="SQUAMOSA PROMOTER-BINDING-LIKE PROTEIN 4"/>
    <property type="match status" value="1"/>
</dbReference>
<organism evidence="6 7">
    <name type="scientific">Corchorus capsularis</name>
    <name type="common">Jute</name>
    <dbReference type="NCBI Taxonomy" id="210143"/>
    <lineage>
        <taxon>Eukaryota</taxon>
        <taxon>Viridiplantae</taxon>
        <taxon>Streptophyta</taxon>
        <taxon>Embryophyta</taxon>
        <taxon>Tracheophyta</taxon>
        <taxon>Spermatophyta</taxon>
        <taxon>Magnoliopsida</taxon>
        <taxon>eudicotyledons</taxon>
        <taxon>Gunneridae</taxon>
        <taxon>Pentapetalae</taxon>
        <taxon>rosids</taxon>
        <taxon>malvids</taxon>
        <taxon>Malvales</taxon>
        <taxon>Malvaceae</taxon>
        <taxon>Grewioideae</taxon>
        <taxon>Apeibeae</taxon>
        <taxon>Corchorus</taxon>
    </lineage>
</organism>
<evidence type="ECO:0000256" key="2">
    <source>
        <dbReference type="ARBA" id="ARBA00022771"/>
    </source>
</evidence>
<keyword evidence="7" id="KW-1185">Reference proteome</keyword>
<dbReference type="Pfam" id="PF03110">
    <property type="entry name" value="SBP"/>
    <property type="match status" value="1"/>
</dbReference>
<comment type="caution">
    <text evidence="6">The sequence shown here is derived from an EMBL/GenBank/DDBJ whole genome shotgun (WGS) entry which is preliminary data.</text>
</comment>
<keyword evidence="2 4" id="KW-0863">Zinc-finger</keyword>
<dbReference type="AlphaFoldDB" id="A0A1R3IS62"/>
<dbReference type="InterPro" id="IPR004333">
    <property type="entry name" value="SBP_dom"/>
</dbReference>
<evidence type="ECO:0000256" key="1">
    <source>
        <dbReference type="ARBA" id="ARBA00022723"/>
    </source>
</evidence>
<sequence length="69" mass="7953">SSGSGSFKRSNSLSSRNQKLMSCLVDDGYKSDFGKFRKYHMRHRVCKHHSKDPLVIVEGKELRFCQQCS</sequence>
<evidence type="ECO:0000256" key="4">
    <source>
        <dbReference type="PROSITE-ProRule" id="PRU00470"/>
    </source>
</evidence>
<dbReference type="SUPFAM" id="SSF103612">
    <property type="entry name" value="SBT domain"/>
    <property type="match status" value="1"/>
</dbReference>
<keyword evidence="1" id="KW-0479">Metal-binding</keyword>
<dbReference type="InterPro" id="IPR044817">
    <property type="entry name" value="SBP-like"/>
</dbReference>
<dbReference type="EMBL" id="AWWV01009601">
    <property type="protein sequence ID" value="OMO85412.1"/>
    <property type="molecule type" value="Genomic_DNA"/>
</dbReference>
<evidence type="ECO:0000259" key="5">
    <source>
        <dbReference type="PROSITE" id="PS51141"/>
    </source>
</evidence>
<keyword evidence="3" id="KW-0862">Zinc</keyword>
<dbReference type="GO" id="GO:0003677">
    <property type="term" value="F:DNA binding"/>
    <property type="evidence" value="ECO:0007669"/>
    <property type="project" value="InterPro"/>
</dbReference>
<dbReference type="Gramene" id="OMO85412">
    <property type="protein sequence ID" value="OMO85412"/>
    <property type="gene ID" value="CCACVL1_10198"/>
</dbReference>
<dbReference type="GO" id="GO:0005634">
    <property type="term" value="C:nucleus"/>
    <property type="evidence" value="ECO:0007669"/>
    <property type="project" value="InterPro"/>
</dbReference>
<name>A0A1R3IS62_COCAP</name>
<feature type="non-terminal residue" evidence="6">
    <location>
        <position position="1"/>
    </location>
</feature>
<reference evidence="6 7" key="1">
    <citation type="submission" date="2013-09" db="EMBL/GenBank/DDBJ databases">
        <title>Corchorus capsularis genome sequencing.</title>
        <authorList>
            <person name="Alam M."/>
            <person name="Haque M.S."/>
            <person name="Islam M.S."/>
            <person name="Emdad E.M."/>
            <person name="Islam M.M."/>
            <person name="Ahmed B."/>
            <person name="Halim A."/>
            <person name="Hossen Q.M.M."/>
            <person name="Hossain M.Z."/>
            <person name="Ahmed R."/>
            <person name="Khan M.M."/>
            <person name="Islam R."/>
            <person name="Rashid M.M."/>
            <person name="Khan S.A."/>
            <person name="Rahman M.S."/>
            <person name="Alam M."/>
        </authorList>
    </citation>
    <scope>NUCLEOTIDE SEQUENCE [LARGE SCALE GENOMIC DNA]</scope>
    <source>
        <strain evidence="7">cv. CVL-1</strain>
        <tissue evidence="6">Whole seedling</tissue>
    </source>
</reference>
<dbReference type="OMA" id="RHRVCKH"/>
<gene>
    <name evidence="6" type="ORF">CCACVL1_10198</name>
</gene>